<keyword evidence="3" id="KW-0808">Transferase</keyword>
<evidence type="ECO:0008006" key="12">
    <source>
        <dbReference type="Google" id="ProtNLM"/>
    </source>
</evidence>
<dbReference type="GO" id="GO:0016758">
    <property type="term" value="F:hexosyltransferase activity"/>
    <property type="evidence" value="ECO:0007669"/>
    <property type="project" value="InterPro"/>
</dbReference>
<evidence type="ECO:0000256" key="2">
    <source>
        <dbReference type="ARBA" id="ARBA00022475"/>
    </source>
</evidence>
<evidence type="ECO:0000256" key="1">
    <source>
        <dbReference type="ARBA" id="ARBA00004651"/>
    </source>
</evidence>
<sequence>MIPPALRTWCRNHQLTVVSLTAWLTTRLYLLSAAAGVDNDPTYYFTSLRDAADGWQTLREYPVAAVGLMRGLNFLAGADLATFRILFLLVNLACDLAFVWLLLRQPNPWRHLAVWVWIVGVACLGGFIMYRFDLIPATLTAGAVLLLVGRDAAGARRSAAAGALLALAISLKLWPAALVPVLWAAARRRLPFLAGLTASLAILTAWAVAVAGGERFLSALTNQGERGLQIESVWATPVQLLRYFDPGAAWAEWEFGAIHLHGTLVGPMLALSTAATALGGAYILALAWQLARRRPPATAALASLVTVLIVVASSAVFSAQFVIWALPLASLALVVAGPDDCPAGGVRQCLAARRNYLLGAGGLVVLAWFTGWLYPVVYDDFLAFGPTPIQARGLLVLLVRNVLFAGLTGYLAMLTWRQLAAEPQPSANIGDTGPGPGAAGVEPTAVAPAAAGAEAVAVPEADDGAAGGAGDGVSRGAPAAGRPTTLR</sequence>
<dbReference type="AlphaFoldDB" id="A0A1Q5PV74"/>
<keyword evidence="6 9" id="KW-0472">Membrane</keyword>
<dbReference type="OrthoDB" id="581198at2"/>
<evidence type="ECO:0000256" key="6">
    <source>
        <dbReference type="ARBA" id="ARBA00023136"/>
    </source>
</evidence>
<evidence type="ECO:0000256" key="5">
    <source>
        <dbReference type="ARBA" id="ARBA00022989"/>
    </source>
</evidence>
<evidence type="ECO:0000313" key="11">
    <source>
        <dbReference type="Proteomes" id="UP000185612"/>
    </source>
</evidence>
<dbReference type="Proteomes" id="UP000185612">
    <property type="component" value="Unassembled WGS sequence"/>
</dbReference>
<feature type="transmembrane region" description="Helical" evidence="9">
    <location>
        <begin position="85"/>
        <end position="103"/>
    </location>
</feature>
<feature type="transmembrane region" description="Helical" evidence="9">
    <location>
        <begin position="356"/>
        <end position="374"/>
    </location>
</feature>
<feature type="transmembrane region" description="Helical" evidence="9">
    <location>
        <begin position="264"/>
        <end position="285"/>
    </location>
</feature>
<name>A0A1Q5PV74_9ACTO</name>
<keyword evidence="5 9" id="KW-1133">Transmembrane helix</keyword>
<evidence type="ECO:0000256" key="4">
    <source>
        <dbReference type="ARBA" id="ARBA00022692"/>
    </source>
</evidence>
<feature type="transmembrane region" description="Helical" evidence="9">
    <location>
        <begin position="159"/>
        <end position="183"/>
    </location>
</feature>
<comment type="caution">
    <text evidence="10">The sequence shown here is derived from an EMBL/GenBank/DDBJ whole genome shotgun (WGS) entry which is preliminary data.</text>
</comment>
<feature type="transmembrane region" description="Helical" evidence="9">
    <location>
        <begin position="109"/>
        <end position="127"/>
    </location>
</feature>
<evidence type="ECO:0000256" key="8">
    <source>
        <dbReference type="SAM" id="MobiDB-lite"/>
    </source>
</evidence>
<reference evidence="11" key="1">
    <citation type="submission" date="2016-12" db="EMBL/GenBank/DDBJ databases">
        <authorList>
            <person name="Meng X."/>
        </authorList>
    </citation>
    <scope>NUCLEOTIDE SEQUENCE [LARGE SCALE GENOMIC DNA]</scope>
    <source>
        <strain evidence="11">DSM 20732</strain>
    </source>
</reference>
<keyword evidence="4 9" id="KW-0812">Transmembrane</keyword>
<feature type="region of interest" description="Disordered" evidence="8">
    <location>
        <begin position="461"/>
        <end position="487"/>
    </location>
</feature>
<dbReference type="InParanoid" id="A0A1Q5PV74"/>
<dbReference type="Pfam" id="PF09594">
    <property type="entry name" value="GT87"/>
    <property type="match status" value="1"/>
</dbReference>
<dbReference type="EMBL" id="MQVS01000008">
    <property type="protein sequence ID" value="OKL51320.1"/>
    <property type="molecule type" value="Genomic_DNA"/>
</dbReference>
<feature type="transmembrane region" description="Helical" evidence="9">
    <location>
        <begin position="394"/>
        <end position="416"/>
    </location>
</feature>
<evidence type="ECO:0000256" key="7">
    <source>
        <dbReference type="ARBA" id="ARBA00024033"/>
    </source>
</evidence>
<proteinExistence type="inferred from homology"/>
<dbReference type="STRING" id="52770.BSZ40_08410"/>
<organism evidence="10 11">
    <name type="scientific">Buchananella hordeovulneris</name>
    <dbReference type="NCBI Taxonomy" id="52770"/>
    <lineage>
        <taxon>Bacteria</taxon>
        <taxon>Bacillati</taxon>
        <taxon>Actinomycetota</taxon>
        <taxon>Actinomycetes</taxon>
        <taxon>Actinomycetales</taxon>
        <taxon>Actinomycetaceae</taxon>
        <taxon>Buchananella</taxon>
    </lineage>
</organism>
<keyword evidence="2" id="KW-1003">Cell membrane</keyword>
<evidence type="ECO:0000256" key="9">
    <source>
        <dbReference type="SAM" id="Phobius"/>
    </source>
</evidence>
<dbReference type="InterPro" id="IPR018584">
    <property type="entry name" value="GT87"/>
</dbReference>
<feature type="transmembrane region" description="Helical" evidence="9">
    <location>
        <begin position="297"/>
        <end position="315"/>
    </location>
</feature>
<feature type="transmembrane region" description="Helical" evidence="9">
    <location>
        <begin position="321"/>
        <end position="336"/>
    </location>
</feature>
<feature type="region of interest" description="Disordered" evidence="8">
    <location>
        <begin position="425"/>
        <end position="444"/>
    </location>
</feature>
<dbReference type="RefSeq" id="WP_073825211.1">
    <property type="nucleotide sequence ID" value="NZ_MQVS01000008.1"/>
</dbReference>
<evidence type="ECO:0000313" key="10">
    <source>
        <dbReference type="EMBL" id="OKL51320.1"/>
    </source>
</evidence>
<evidence type="ECO:0000256" key="3">
    <source>
        <dbReference type="ARBA" id="ARBA00022679"/>
    </source>
</evidence>
<protein>
    <recommendedName>
        <fullName evidence="12">DUF2029 domain-containing protein</fullName>
    </recommendedName>
</protein>
<comment type="subcellular location">
    <subcellularLocation>
        <location evidence="1">Cell membrane</location>
        <topology evidence="1">Multi-pass membrane protein</topology>
    </subcellularLocation>
</comment>
<dbReference type="GO" id="GO:0005886">
    <property type="term" value="C:plasma membrane"/>
    <property type="evidence" value="ECO:0007669"/>
    <property type="project" value="UniProtKB-SubCell"/>
</dbReference>
<gene>
    <name evidence="10" type="ORF">BSZ40_08410</name>
</gene>
<accession>A0A1Q5PV74</accession>
<keyword evidence="11" id="KW-1185">Reference proteome</keyword>
<comment type="similarity">
    <text evidence="7">Belongs to the glycosyltransferase 87 family.</text>
</comment>
<feature type="transmembrane region" description="Helical" evidence="9">
    <location>
        <begin position="190"/>
        <end position="211"/>
    </location>
</feature>